<sequence>MNIGILYLKNRFNIVLRIFSEIIRVIGRKVVIFLALTFYQPL</sequence>
<comment type="caution">
    <text evidence="1">The sequence shown here is derived from an EMBL/GenBank/DDBJ whole genome shotgun (WGS) entry which is preliminary data.</text>
</comment>
<gene>
    <name evidence="1" type="ORF">SDC9_188368</name>
</gene>
<protein>
    <submittedName>
        <fullName evidence="1">Uncharacterized protein</fullName>
    </submittedName>
</protein>
<reference evidence="1" key="1">
    <citation type="submission" date="2019-08" db="EMBL/GenBank/DDBJ databases">
        <authorList>
            <person name="Kucharzyk K."/>
            <person name="Murdoch R.W."/>
            <person name="Higgins S."/>
            <person name="Loffler F."/>
        </authorList>
    </citation>
    <scope>NUCLEOTIDE SEQUENCE</scope>
</reference>
<name>A0A645HP68_9ZZZZ</name>
<dbReference type="AlphaFoldDB" id="A0A645HP68"/>
<accession>A0A645HP68</accession>
<organism evidence="1">
    <name type="scientific">bioreactor metagenome</name>
    <dbReference type="NCBI Taxonomy" id="1076179"/>
    <lineage>
        <taxon>unclassified sequences</taxon>
        <taxon>metagenomes</taxon>
        <taxon>ecological metagenomes</taxon>
    </lineage>
</organism>
<evidence type="ECO:0000313" key="1">
    <source>
        <dbReference type="EMBL" id="MPN40828.1"/>
    </source>
</evidence>
<proteinExistence type="predicted"/>
<dbReference type="EMBL" id="VSSQ01097480">
    <property type="protein sequence ID" value="MPN40828.1"/>
    <property type="molecule type" value="Genomic_DNA"/>
</dbReference>